<name>A0ACC2PS44_9HYME</name>
<gene>
    <name evidence="1" type="ORF">QAD02_021207</name>
</gene>
<dbReference type="EMBL" id="CM056741">
    <property type="protein sequence ID" value="KAJ8685414.1"/>
    <property type="molecule type" value="Genomic_DNA"/>
</dbReference>
<reference evidence="1" key="1">
    <citation type="submission" date="2023-04" db="EMBL/GenBank/DDBJ databases">
        <title>A chromosome-level genome assembly of the parasitoid wasp Eretmocerus hayati.</title>
        <authorList>
            <person name="Zhong Y."/>
            <person name="Liu S."/>
            <person name="Liu Y."/>
        </authorList>
    </citation>
    <scope>NUCLEOTIDE SEQUENCE</scope>
    <source>
        <strain evidence="1">ZJU_SS_LIU_2023</strain>
    </source>
</reference>
<dbReference type="Proteomes" id="UP001239111">
    <property type="component" value="Chromosome 1"/>
</dbReference>
<keyword evidence="2" id="KW-1185">Reference proteome</keyword>
<comment type="caution">
    <text evidence="1">The sequence shown here is derived from an EMBL/GenBank/DDBJ whole genome shotgun (WGS) entry which is preliminary data.</text>
</comment>
<protein>
    <submittedName>
        <fullName evidence="1">Uncharacterized protein</fullName>
    </submittedName>
</protein>
<accession>A0ACC2PS44</accession>
<evidence type="ECO:0000313" key="2">
    <source>
        <dbReference type="Proteomes" id="UP001239111"/>
    </source>
</evidence>
<proteinExistence type="predicted"/>
<evidence type="ECO:0000313" key="1">
    <source>
        <dbReference type="EMBL" id="KAJ8685414.1"/>
    </source>
</evidence>
<organism evidence="1 2">
    <name type="scientific">Eretmocerus hayati</name>
    <dbReference type="NCBI Taxonomy" id="131215"/>
    <lineage>
        <taxon>Eukaryota</taxon>
        <taxon>Metazoa</taxon>
        <taxon>Ecdysozoa</taxon>
        <taxon>Arthropoda</taxon>
        <taxon>Hexapoda</taxon>
        <taxon>Insecta</taxon>
        <taxon>Pterygota</taxon>
        <taxon>Neoptera</taxon>
        <taxon>Endopterygota</taxon>
        <taxon>Hymenoptera</taxon>
        <taxon>Apocrita</taxon>
        <taxon>Proctotrupomorpha</taxon>
        <taxon>Chalcidoidea</taxon>
        <taxon>Aphelinidae</taxon>
        <taxon>Aphelininae</taxon>
        <taxon>Eretmocerus</taxon>
    </lineage>
</organism>
<sequence length="516" mass="58469">MYSIYKCSVPYCGHNMSNKQLAFHAFSSRDEQRRQWIQSCGITKTLSSKSYVCSSHFLEEDYFPAKGSKKLLKRTAIPSVIPVEHDEEQIFNDGCDNEPIPPEQEHTVRRKFVPSILRRNIKQHSSGLLLTNQGKTVMDGSNQEKENRGVVENDSESTTASPLGHMPDMIASDGVSLAESEIVGSVDANSPQIQELIPDPTFGFDEAIEELEGALAEIEVEGSDEVSDEDMDIVRERGREFQQQQGRERLTLLDLIRNDEDLTAFTGIKTHLLDNLCKIVSKCEEKDLYYKKFALSARARIVMCLCKLRVNLSFRCLAVLFGINRKSSSHNVSYMIQLLAAILDQFIYWPSLEKPHCLKCRFRWYSHYKGCETVKLLVGMDPCGVISYMSDSYGGRISDKEIFNQSGLLDRLDPGRDAIMVDKGFDIEIECLEAHIQLYIPPKLGAKPQLSPEESLLTNQIAAARVHVERVIQRMKLWKIMKDKITLTTLPYFDDIVKIVAALVNLKAPLLSDNKF</sequence>